<name>A0ABU5CRG0_9BACI</name>
<keyword evidence="3" id="KW-1185">Reference proteome</keyword>
<dbReference type="Proteomes" id="UP001275315">
    <property type="component" value="Unassembled WGS sequence"/>
</dbReference>
<evidence type="ECO:0000256" key="1">
    <source>
        <dbReference type="SAM" id="Phobius"/>
    </source>
</evidence>
<sequence>MYDCINSTPIRLNGDIWKFGCSVIFSSIIIFLVNASGVIVSKFILPLLFISALLLIVSNLNEEYKVTHLANLFRTVSLGVLGGFLTIFISVMSVQGAASAIQDGIGMKTAKFITGNFIPVVGRTFTDAADTVLSASLLLKNAVGIVGVAIVIFISLFPALKIFTIALIYKIAAAVLQPIGDGPIIKNLNLISNYIFYMLACLLAVSFMFFIGIVIIVAASNLTMLLR</sequence>
<keyword evidence="1" id="KW-1133">Transmembrane helix</keyword>
<evidence type="ECO:0000313" key="3">
    <source>
        <dbReference type="Proteomes" id="UP001275315"/>
    </source>
</evidence>
<evidence type="ECO:0008006" key="4">
    <source>
        <dbReference type="Google" id="ProtNLM"/>
    </source>
</evidence>
<keyword evidence="1" id="KW-0812">Transmembrane</keyword>
<feature type="transmembrane region" description="Helical" evidence="1">
    <location>
        <begin position="72"/>
        <end position="94"/>
    </location>
</feature>
<reference evidence="2 3" key="1">
    <citation type="submission" date="2023-10" db="EMBL/GenBank/DDBJ databases">
        <title>Virgibacillus soli CC-YMP-6 genome.</title>
        <authorList>
            <person name="Miliotis G."/>
            <person name="Sengupta P."/>
            <person name="Hameed A."/>
            <person name="Chuvochina M."/>
            <person name="Mcdonagh F."/>
            <person name="Simpson A.C."/>
            <person name="Singh N.K."/>
            <person name="Rekha P.D."/>
            <person name="Raman K."/>
            <person name="Hugenholtz P."/>
            <person name="Venkateswaran K."/>
        </authorList>
    </citation>
    <scope>NUCLEOTIDE SEQUENCE [LARGE SCALE GENOMIC DNA]</scope>
    <source>
        <strain evidence="2 3">CC-YMP-6</strain>
    </source>
</reference>
<dbReference type="Pfam" id="PF09546">
    <property type="entry name" value="Spore_III_AE"/>
    <property type="match status" value="1"/>
</dbReference>
<feature type="transmembrane region" description="Helical" evidence="1">
    <location>
        <begin position="194"/>
        <end position="219"/>
    </location>
</feature>
<proteinExistence type="predicted"/>
<feature type="transmembrane region" description="Helical" evidence="1">
    <location>
        <begin position="142"/>
        <end position="169"/>
    </location>
</feature>
<dbReference type="InterPro" id="IPR014194">
    <property type="entry name" value="Spore_III_AE"/>
</dbReference>
<organism evidence="2 3">
    <name type="scientific">Paracerasibacillus soli</name>
    <dbReference type="NCBI Taxonomy" id="480284"/>
    <lineage>
        <taxon>Bacteria</taxon>
        <taxon>Bacillati</taxon>
        <taxon>Bacillota</taxon>
        <taxon>Bacilli</taxon>
        <taxon>Bacillales</taxon>
        <taxon>Bacillaceae</taxon>
        <taxon>Paracerasibacillus</taxon>
    </lineage>
</organism>
<comment type="caution">
    <text evidence="2">The sequence shown here is derived from an EMBL/GenBank/DDBJ whole genome shotgun (WGS) entry which is preliminary data.</text>
</comment>
<keyword evidence="1" id="KW-0472">Membrane</keyword>
<protein>
    <recommendedName>
        <fullName evidence="4">Stage III sporulation protein AE</fullName>
    </recommendedName>
</protein>
<evidence type="ECO:0000313" key="2">
    <source>
        <dbReference type="EMBL" id="MDY0408404.1"/>
    </source>
</evidence>
<feature type="transmembrane region" description="Helical" evidence="1">
    <location>
        <begin position="43"/>
        <end position="60"/>
    </location>
</feature>
<dbReference type="EMBL" id="JAWDIQ010000001">
    <property type="protein sequence ID" value="MDY0408404.1"/>
    <property type="molecule type" value="Genomic_DNA"/>
</dbReference>
<feature type="transmembrane region" description="Helical" evidence="1">
    <location>
        <begin position="16"/>
        <end position="37"/>
    </location>
</feature>
<gene>
    <name evidence="2" type="ORF">RWD45_07330</name>
</gene>
<accession>A0ABU5CRG0</accession>